<sequence length="184" mass="20044">MAPKDNPPVNQRNYSGTISKYTETDNRVYDDRAIENYEGGIYSERGGSESGNSRTAGEQSKPAVRPNKVSQAKNTEKTVRTTEGSQRNYSGMTVTNYTETDNREYRDRAIENYGGVYNEVFLLLSAAVLTVTNKQASSESSLRKTRTADERSKSAVKSSGAASQAKNAGKPLGAGTKNQNAVPR</sequence>
<feature type="compositionally biased region" description="Basic and acidic residues" evidence="1">
    <location>
        <begin position="22"/>
        <end position="35"/>
    </location>
</feature>
<organism evidence="2 3">
    <name type="scientific">Dendrothele bispora (strain CBS 962.96)</name>
    <dbReference type="NCBI Taxonomy" id="1314807"/>
    <lineage>
        <taxon>Eukaryota</taxon>
        <taxon>Fungi</taxon>
        <taxon>Dikarya</taxon>
        <taxon>Basidiomycota</taxon>
        <taxon>Agaricomycotina</taxon>
        <taxon>Agaricomycetes</taxon>
        <taxon>Agaricomycetidae</taxon>
        <taxon>Agaricales</taxon>
        <taxon>Agaricales incertae sedis</taxon>
        <taxon>Dendrothele</taxon>
    </lineage>
</organism>
<dbReference type="Proteomes" id="UP000297245">
    <property type="component" value="Unassembled WGS sequence"/>
</dbReference>
<reference evidence="2 3" key="1">
    <citation type="journal article" date="2019" name="Nat. Ecol. Evol.">
        <title>Megaphylogeny resolves global patterns of mushroom evolution.</title>
        <authorList>
            <person name="Varga T."/>
            <person name="Krizsan K."/>
            <person name="Foldi C."/>
            <person name="Dima B."/>
            <person name="Sanchez-Garcia M."/>
            <person name="Sanchez-Ramirez S."/>
            <person name="Szollosi G.J."/>
            <person name="Szarkandi J.G."/>
            <person name="Papp V."/>
            <person name="Albert L."/>
            <person name="Andreopoulos W."/>
            <person name="Angelini C."/>
            <person name="Antonin V."/>
            <person name="Barry K.W."/>
            <person name="Bougher N.L."/>
            <person name="Buchanan P."/>
            <person name="Buyck B."/>
            <person name="Bense V."/>
            <person name="Catcheside P."/>
            <person name="Chovatia M."/>
            <person name="Cooper J."/>
            <person name="Damon W."/>
            <person name="Desjardin D."/>
            <person name="Finy P."/>
            <person name="Geml J."/>
            <person name="Haridas S."/>
            <person name="Hughes K."/>
            <person name="Justo A."/>
            <person name="Karasinski D."/>
            <person name="Kautmanova I."/>
            <person name="Kiss B."/>
            <person name="Kocsube S."/>
            <person name="Kotiranta H."/>
            <person name="LaButti K.M."/>
            <person name="Lechner B.E."/>
            <person name="Liimatainen K."/>
            <person name="Lipzen A."/>
            <person name="Lukacs Z."/>
            <person name="Mihaltcheva S."/>
            <person name="Morgado L.N."/>
            <person name="Niskanen T."/>
            <person name="Noordeloos M.E."/>
            <person name="Ohm R.A."/>
            <person name="Ortiz-Santana B."/>
            <person name="Ovrebo C."/>
            <person name="Racz N."/>
            <person name="Riley R."/>
            <person name="Savchenko A."/>
            <person name="Shiryaev A."/>
            <person name="Soop K."/>
            <person name="Spirin V."/>
            <person name="Szebenyi C."/>
            <person name="Tomsovsky M."/>
            <person name="Tulloss R.E."/>
            <person name="Uehling J."/>
            <person name="Grigoriev I.V."/>
            <person name="Vagvolgyi C."/>
            <person name="Papp T."/>
            <person name="Martin F.M."/>
            <person name="Miettinen O."/>
            <person name="Hibbett D.S."/>
            <person name="Nagy L.G."/>
        </authorList>
    </citation>
    <scope>NUCLEOTIDE SEQUENCE [LARGE SCALE GENOMIC DNA]</scope>
    <source>
        <strain evidence="2 3">CBS 962.96</strain>
    </source>
</reference>
<evidence type="ECO:0000313" key="3">
    <source>
        <dbReference type="Proteomes" id="UP000297245"/>
    </source>
</evidence>
<accession>A0A4S8L8B9</accession>
<feature type="region of interest" description="Disordered" evidence="1">
    <location>
        <begin position="1"/>
        <end position="104"/>
    </location>
</feature>
<feature type="compositionally biased region" description="Polar residues" evidence="1">
    <location>
        <begin position="8"/>
        <end position="21"/>
    </location>
</feature>
<feature type="compositionally biased region" description="Low complexity" evidence="1">
    <location>
        <begin position="155"/>
        <end position="166"/>
    </location>
</feature>
<gene>
    <name evidence="2" type="ORF">K435DRAFT_806296</name>
</gene>
<evidence type="ECO:0000256" key="1">
    <source>
        <dbReference type="SAM" id="MobiDB-lite"/>
    </source>
</evidence>
<keyword evidence="3" id="KW-1185">Reference proteome</keyword>
<feature type="region of interest" description="Disordered" evidence="1">
    <location>
        <begin position="136"/>
        <end position="184"/>
    </location>
</feature>
<dbReference type="AlphaFoldDB" id="A0A4S8L8B9"/>
<protein>
    <submittedName>
        <fullName evidence="2">Uncharacterized protein</fullName>
    </submittedName>
</protein>
<feature type="compositionally biased region" description="Polar residues" evidence="1">
    <location>
        <begin position="81"/>
        <end position="99"/>
    </location>
</feature>
<proteinExistence type="predicted"/>
<dbReference type="EMBL" id="ML179572">
    <property type="protein sequence ID" value="THU84962.1"/>
    <property type="molecule type" value="Genomic_DNA"/>
</dbReference>
<name>A0A4S8L8B9_DENBC</name>
<evidence type="ECO:0000313" key="2">
    <source>
        <dbReference type="EMBL" id="THU84962.1"/>
    </source>
</evidence>